<dbReference type="EMBL" id="GBXM01036128">
    <property type="protein sequence ID" value="JAH72449.1"/>
    <property type="molecule type" value="Transcribed_RNA"/>
</dbReference>
<reference evidence="1" key="2">
    <citation type="journal article" date="2015" name="Fish Shellfish Immunol.">
        <title>Early steps in the European eel (Anguilla anguilla)-Vibrio vulnificus interaction in the gills: Role of the RtxA13 toxin.</title>
        <authorList>
            <person name="Callol A."/>
            <person name="Pajuelo D."/>
            <person name="Ebbesson L."/>
            <person name="Teles M."/>
            <person name="MacKenzie S."/>
            <person name="Amaro C."/>
        </authorList>
    </citation>
    <scope>NUCLEOTIDE SEQUENCE</scope>
</reference>
<proteinExistence type="predicted"/>
<sequence>MHHIKSGLYKISHFYHIFSPVWQYTRYDLRVVLNL</sequence>
<reference evidence="1" key="1">
    <citation type="submission" date="2014-11" db="EMBL/GenBank/DDBJ databases">
        <authorList>
            <person name="Amaro Gonzalez C."/>
        </authorList>
    </citation>
    <scope>NUCLEOTIDE SEQUENCE</scope>
</reference>
<accession>A0A0E9V2U0</accession>
<organism evidence="1">
    <name type="scientific">Anguilla anguilla</name>
    <name type="common">European freshwater eel</name>
    <name type="synonym">Muraena anguilla</name>
    <dbReference type="NCBI Taxonomy" id="7936"/>
    <lineage>
        <taxon>Eukaryota</taxon>
        <taxon>Metazoa</taxon>
        <taxon>Chordata</taxon>
        <taxon>Craniata</taxon>
        <taxon>Vertebrata</taxon>
        <taxon>Euteleostomi</taxon>
        <taxon>Actinopterygii</taxon>
        <taxon>Neopterygii</taxon>
        <taxon>Teleostei</taxon>
        <taxon>Anguilliformes</taxon>
        <taxon>Anguillidae</taxon>
        <taxon>Anguilla</taxon>
    </lineage>
</organism>
<dbReference type="AlphaFoldDB" id="A0A0E9V2U0"/>
<evidence type="ECO:0000313" key="1">
    <source>
        <dbReference type="EMBL" id="JAH72449.1"/>
    </source>
</evidence>
<name>A0A0E9V2U0_ANGAN</name>
<protein>
    <submittedName>
        <fullName evidence="1">Uncharacterized protein</fullName>
    </submittedName>
</protein>